<keyword evidence="3" id="KW-1185">Reference proteome</keyword>
<name>A0A2U2J1P4_9SPHN</name>
<proteinExistence type="predicted"/>
<dbReference type="OrthoDB" id="7583243at2"/>
<accession>A0A2U2J1P4</accession>
<sequence>MANWKLFGVRGWGSTLAEGALAWTGTPFEFDEVEGFDRPGPSRERLIAVNPLARVPTLVAPNGEVLTESAAIVLRLAELHPEAKLAPPTDHPGRTAFLNRLIWFVSAVYPTFTYRDYPERWAPDAAEQLAERVDAFRQSLWRQFEAQLGDGPWTLGYEPSALDLYVTIMSHWRPRRAWFAANCPKLHAIALSAEALPQLAPVMQRNFPA</sequence>
<evidence type="ECO:0000313" key="2">
    <source>
        <dbReference type="EMBL" id="PWG02242.1"/>
    </source>
</evidence>
<dbReference type="GO" id="GO:0016740">
    <property type="term" value="F:transferase activity"/>
    <property type="evidence" value="ECO:0007669"/>
    <property type="project" value="UniProtKB-KW"/>
</dbReference>
<dbReference type="InterPro" id="IPR036282">
    <property type="entry name" value="Glutathione-S-Trfase_C_sf"/>
</dbReference>
<feature type="domain" description="GST N-terminal" evidence="1">
    <location>
        <begin position="1"/>
        <end position="84"/>
    </location>
</feature>
<dbReference type="EMBL" id="QFFF01000001">
    <property type="protein sequence ID" value="PWG02242.1"/>
    <property type="molecule type" value="Genomic_DNA"/>
</dbReference>
<dbReference type="AlphaFoldDB" id="A0A2U2J1P4"/>
<dbReference type="SUPFAM" id="SSF52833">
    <property type="entry name" value="Thioredoxin-like"/>
    <property type="match status" value="1"/>
</dbReference>
<dbReference type="Gene3D" id="3.40.30.10">
    <property type="entry name" value="Glutaredoxin"/>
    <property type="match status" value="1"/>
</dbReference>
<dbReference type="CDD" id="cd03057">
    <property type="entry name" value="GST_N_Beta"/>
    <property type="match status" value="1"/>
</dbReference>
<dbReference type="PANTHER" id="PTHR44051:SF8">
    <property type="entry name" value="GLUTATHIONE S-TRANSFERASE GSTA"/>
    <property type="match status" value="1"/>
</dbReference>
<dbReference type="RefSeq" id="WP_109270382.1">
    <property type="nucleotide sequence ID" value="NZ_QFFF01000001.1"/>
</dbReference>
<dbReference type="PANTHER" id="PTHR44051">
    <property type="entry name" value="GLUTATHIONE S-TRANSFERASE-RELATED"/>
    <property type="match status" value="1"/>
</dbReference>
<dbReference type="SUPFAM" id="SSF47616">
    <property type="entry name" value="GST C-terminal domain-like"/>
    <property type="match status" value="1"/>
</dbReference>
<dbReference type="InterPro" id="IPR036249">
    <property type="entry name" value="Thioredoxin-like_sf"/>
</dbReference>
<evidence type="ECO:0000259" key="1">
    <source>
        <dbReference type="PROSITE" id="PS50404"/>
    </source>
</evidence>
<protein>
    <submittedName>
        <fullName evidence="2">Glutathione S-transferase</fullName>
    </submittedName>
</protein>
<comment type="caution">
    <text evidence="2">The sequence shown here is derived from an EMBL/GenBank/DDBJ whole genome shotgun (WGS) entry which is preliminary data.</text>
</comment>
<dbReference type="Proteomes" id="UP000245916">
    <property type="component" value="Unassembled WGS sequence"/>
</dbReference>
<organism evidence="2 3">
    <name type="scientific">Allosphingosinicella humi</name>
    <dbReference type="NCBI Taxonomy" id="2068657"/>
    <lineage>
        <taxon>Bacteria</taxon>
        <taxon>Pseudomonadati</taxon>
        <taxon>Pseudomonadota</taxon>
        <taxon>Alphaproteobacteria</taxon>
        <taxon>Sphingomonadales</taxon>
        <taxon>Sphingomonadaceae</taxon>
        <taxon>Allosphingosinicella</taxon>
    </lineage>
</organism>
<reference evidence="2 3" key="1">
    <citation type="submission" date="2018-05" db="EMBL/GenBank/DDBJ databases">
        <title>Genome of Sphingosinicella humi QZX222.</title>
        <authorList>
            <person name="Qiao Z."/>
            <person name="Wang G."/>
        </authorList>
    </citation>
    <scope>NUCLEOTIDE SEQUENCE [LARGE SCALE GENOMIC DNA]</scope>
    <source>
        <strain evidence="2 3">QZX222</strain>
    </source>
</reference>
<keyword evidence="2" id="KW-0808">Transferase</keyword>
<evidence type="ECO:0000313" key="3">
    <source>
        <dbReference type="Proteomes" id="UP000245916"/>
    </source>
</evidence>
<dbReference type="Gene3D" id="1.20.1050.10">
    <property type="match status" value="1"/>
</dbReference>
<dbReference type="Pfam" id="PF13417">
    <property type="entry name" value="GST_N_3"/>
    <property type="match status" value="1"/>
</dbReference>
<dbReference type="InterPro" id="IPR004045">
    <property type="entry name" value="Glutathione_S-Trfase_N"/>
</dbReference>
<dbReference type="PROSITE" id="PS50404">
    <property type="entry name" value="GST_NTER"/>
    <property type="match status" value="1"/>
</dbReference>
<gene>
    <name evidence="2" type="ORF">DF286_04700</name>
</gene>